<name>A0AA40CYK3_9PEZI</name>
<evidence type="ECO:0000313" key="3">
    <source>
        <dbReference type="Proteomes" id="UP001174936"/>
    </source>
</evidence>
<reference evidence="2" key="1">
    <citation type="submission" date="2023-06" db="EMBL/GenBank/DDBJ databases">
        <title>Genome-scale phylogeny and comparative genomics of the fungal order Sordariales.</title>
        <authorList>
            <consortium name="Lawrence Berkeley National Laboratory"/>
            <person name="Hensen N."/>
            <person name="Bonometti L."/>
            <person name="Westerberg I."/>
            <person name="Brannstrom I.O."/>
            <person name="Guillou S."/>
            <person name="Cros-Aarteil S."/>
            <person name="Calhoun S."/>
            <person name="Haridas S."/>
            <person name="Kuo A."/>
            <person name="Mondo S."/>
            <person name="Pangilinan J."/>
            <person name="Riley R."/>
            <person name="Labutti K."/>
            <person name="Andreopoulos B."/>
            <person name="Lipzen A."/>
            <person name="Chen C."/>
            <person name="Yanf M."/>
            <person name="Daum C."/>
            <person name="Ng V."/>
            <person name="Clum A."/>
            <person name="Steindorff A."/>
            <person name="Ohm R."/>
            <person name="Martin F."/>
            <person name="Silar P."/>
            <person name="Natvig D."/>
            <person name="Lalanne C."/>
            <person name="Gautier V."/>
            <person name="Ament-Velasquez S.L."/>
            <person name="Kruys A."/>
            <person name="Hutchinson M.I."/>
            <person name="Powell A.J."/>
            <person name="Barry K."/>
            <person name="Miller A.N."/>
            <person name="Grigoriev I.V."/>
            <person name="Debuchy R."/>
            <person name="Gladieux P."/>
            <person name="Thoren M.H."/>
            <person name="Johannesson H."/>
        </authorList>
    </citation>
    <scope>NUCLEOTIDE SEQUENCE</scope>
    <source>
        <strain evidence="2">SMH2532-1</strain>
    </source>
</reference>
<feature type="region of interest" description="Disordered" evidence="1">
    <location>
        <begin position="57"/>
        <end position="76"/>
    </location>
</feature>
<evidence type="ECO:0000256" key="1">
    <source>
        <dbReference type="SAM" id="MobiDB-lite"/>
    </source>
</evidence>
<keyword evidence="3" id="KW-1185">Reference proteome</keyword>
<feature type="region of interest" description="Disordered" evidence="1">
    <location>
        <begin position="335"/>
        <end position="371"/>
    </location>
</feature>
<sequence length="371" mass="41554">EKQAPQSTQTRKRQIVGDSDDDAEPRAKRARTTQLTSGLARLTRKNLALFDKMGKKNKALDSKDESKTTSTTTSGFDIKAHKNGILLFPSSKTPTNHKTRRERNARSRGTASPTETEHRGFVKRIQNAGNEATVVAEMGMLLKVYEDEDYTRAFNRAFTGFPKDVGFNNGLSAPQPDFVEGSRMQEYDPFPVDEYVSGAVLYEDDRCSVTLPQLAGEWEGPDGSIKEAELQSSYDGAALVYARNEALSYLGKSDPPGHAEVTTFTTDGTNLHFYSHYAAETEDKTLKYHQYLDASYNLMKFDEYKNGRRHLRNIQDDAKDQSYALRDQLKEHWKQQRSIVHPVAEEEPLPVPDGALGGASADEEAPPYEEV</sequence>
<evidence type="ECO:0000313" key="2">
    <source>
        <dbReference type="EMBL" id="KAK0655252.1"/>
    </source>
</evidence>
<feature type="compositionally biased region" description="Acidic residues" evidence="1">
    <location>
        <begin position="361"/>
        <end position="371"/>
    </location>
</feature>
<feature type="non-terminal residue" evidence="2">
    <location>
        <position position="371"/>
    </location>
</feature>
<proteinExistence type="predicted"/>
<comment type="caution">
    <text evidence="2">The sequence shown here is derived from an EMBL/GenBank/DDBJ whole genome shotgun (WGS) entry which is preliminary data.</text>
</comment>
<protein>
    <submittedName>
        <fullName evidence="2">Uncharacterized protein</fullName>
    </submittedName>
</protein>
<feature type="region of interest" description="Disordered" evidence="1">
    <location>
        <begin position="1"/>
        <end position="39"/>
    </location>
</feature>
<feature type="region of interest" description="Disordered" evidence="1">
    <location>
        <begin position="87"/>
        <end position="117"/>
    </location>
</feature>
<feature type="non-terminal residue" evidence="2">
    <location>
        <position position="1"/>
    </location>
</feature>
<dbReference type="EMBL" id="JAULSV010000001">
    <property type="protein sequence ID" value="KAK0655252.1"/>
    <property type="molecule type" value="Genomic_DNA"/>
</dbReference>
<organism evidence="2 3">
    <name type="scientific">Cercophora newfieldiana</name>
    <dbReference type="NCBI Taxonomy" id="92897"/>
    <lineage>
        <taxon>Eukaryota</taxon>
        <taxon>Fungi</taxon>
        <taxon>Dikarya</taxon>
        <taxon>Ascomycota</taxon>
        <taxon>Pezizomycotina</taxon>
        <taxon>Sordariomycetes</taxon>
        <taxon>Sordariomycetidae</taxon>
        <taxon>Sordariales</taxon>
        <taxon>Lasiosphaeriaceae</taxon>
        <taxon>Cercophora</taxon>
    </lineage>
</organism>
<feature type="compositionally biased region" description="Basic and acidic residues" evidence="1">
    <location>
        <begin position="57"/>
        <end position="67"/>
    </location>
</feature>
<gene>
    <name evidence="2" type="ORF">B0T16DRAFT_307406</name>
</gene>
<dbReference type="Proteomes" id="UP001174936">
    <property type="component" value="Unassembled WGS sequence"/>
</dbReference>
<accession>A0AA40CYK3</accession>
<dbReference type="AlphaFoldDB" id="A0AA40CYK3"/>